<evidence type="ECO:0000256" key="1">
    <source>
        <dbReference type="ARBA" id="ARBA00004123"/>
    </source>
</evidence>
<dbReference type="PANTHER" id="PTHR13421">
    <property type="entry name" value="SNRNA-ACTIVATING PROTEIN COMPLEX SUBUNIT 3"/>
    <property type="match status" value="1"/>
</dbReference>
<evidence type="ECO:0000313" key="9">
    <source>
        <dbReference type="Proteomes" id="UP000011083"/>
    </source>
</evidence>
<dbReference type="STRING" id="1257118.L8GF32"/>
<evidence type="ECO:0000256" key="7">
    <source>
        <dbReference type="SAM" id="MobiDB-lite"/>
    </source>
</evidence>
<sequence length="161" mass="19050">MAEGRTVIDWANAKREEELRQPMRDDARTPDEASAFQQQYTAAKMEDTVWEDLKVRIGVPYLFCHQGNCEHRVIINDIRLATKEDERNKNAYPLQTFQSKIRRKKCTICDIYPASYLTYNDELSPQNPCFFCEKCYAPFHYAYDSRGTLLLNHDVFKYHHE</sequence>
<dbReference type="GO" id="GO:0042795">
    <property type="term" value="P:snRNA transcription by RNA polymerase II"/>
    <property type="evidence" value="ECO:0007669"/>
    <property type="project" value="TreeGrafter"/>
</dbReference>
<comment type="subcellular location">
    <subcellularLocation>
        <location evidence="1">Nucleus</location>
    </subcellularLocation>
</comment>
<dbReference type="GeneID" id="14911737"/>
<keyword evidence="4" id="KW-0238">DNA-binding</keyword>
<accession>L8GF32</accession>
<keyword evidence="5" id="KW-0804">Transcription</keyword>
<evidence type="ECO:0000256" key="4">
    <source>
        <dbReference type="ARBA" id="ARBA00023125"/>
    </source>
</evidence>
<dbReference type="GO" id="GO:0005634">
    <property type="term" value="C:nucleus"/>
    <property type="evidence" value="ECO:0007669"/>
    <property type="project" value="UniProtKB-SubCell"/>
</dbReference>
<dbReference type="RefSeq" id="XP_004333361.1">
    <property type="nucleotide sequence ID" value="XM_004333313.1"/>
</dbReference>
<dbReference type="Pfam" id="PF12251">
    <property type="entry name" value="SNAPC3"/>
    <property type="match status" value="1"/>
</dbReference>
<organism evidence="8 9">
    <name type="scientific">Acanthamoeba castellanii (strain ATCC 30010 / Neff)</name>
    <dbReference type="NCBI Taxonomy" id="1257118"/>
    <lineage>
        <taxon>Eukaryota</taxon>
        <taxon>Amoebozoa</taxon>
        <taxon>Discosea</taxon>
        <taxon>Longamoebia</taxon>
        <taxon>Centramoebida</taxon>
        <taxon>Acanthamoebidae</taxon>
        <taxon>Acanthamoeba</taxon>
    </lineage>
</organism>
<dbReference type="EMBL" id="KB008154">
    <property type="protein sequence ID" value="ELR11348.1"/>
    <property type="molecule type" value="Genomic_DNA"/>
</dbReference>
<dbReference type="GO" id="GO:0001046">
    <property type="term" value="F:core promoter sequence-specific DNA binding"/>
    <property type="evidence" value="ECO:0007669"/>
    <property type="project" value="TreeGrafter"/>
</dbReference>
<evidence type="ECO:0000256" key="6">
    <source>
        <dbReference type="ARBA" id="ARBA00023242"/>
    </source>
</evidence>
<dbReference type="OrthoDB" id="3437960at2759"/>
<evidence type="ECO:0000256" key="5">
    <source>
        <dbReference type="ARBA" id="ARBA00023163"/>
    </source>
</evidence>
<feature type="compositionally biased region" description="Basic and acidic residues" evidence="7">
    <location>
        <begin position="14"/>
        <end position="31"/>
    </location>
</feature>
<name>L8GF32_ACACF</name>
<dbReference type="AlphaFoldDB" id="L8GF32"/>
<dbReference type="InterPro" id="IPR022042">
    <property type="entry name" value="snRNA-activating_su3"/>
</dbReference>
<gene>
    <name evidence="8" type="ORF">ACA1_191160</name>
</gene>
<dbReference type="GO" id="GO:0003681">
    <property type="term" value="F:bent DNA binding"/>
    <property type="evidence" value="ECO:0007669"/>
    <property type="project" value="TreeGrafter"/>
</dbReference>
<dbReference type="GO" id="GO:0000978">
    <property type="term" value="F:RNA polymerase II cis-regulatory region sequence-specific DNA binding"/>
    <property type="evidence" value="ECO:0007669"/>
    <property type="project" value="TreeGrafter"/>
</dbReference>
<reference evidence="8 9" key="1">
    <citation type="journal article" date="2013" name="Genome Biol.">
        <title>Genome of Acanthamoeba castellanii highlights extensive lateral gene transfer and early evolution of tyrosine kinase signaling.</title>
        <authorList>
            <person name="Clarke M."/>
            <person name="Lohan A.J."/>
            <person name="Liu B."/>
            <person name="Lagkouvardos I."/>
            <person name="Roy S."/>
            <person name="Zafar N."/>
            <person name="Bertelli C."/>
            <person name="Schilde C."/>
            <person name="Kianianmomeni A."/>
            <person name="Burglin T.R."/>
            <person name="Frech C."/>
            <person name="Turcotte B."/>
            <person name="Kopec K.O."/>
            <person name="Synnott J.M."/>
            <person name="Choo C."/>
            <person name="Paponov I."/>
            <person name="Finkler A."/>
            <person name="Soon Heng Tan C."/>
            <person name="Hutchins A.P."/>
            <person name="Weinmeier T."/>
            <person name="Rattei T."/>
            <person name="Chu J.S."/>
            <person name="Gimenez G."/>
            <person name="Irimia M."/>
            <person name="Rigden D.J."/>
            <person name="Fitzpatrick D.A."/>
            <person name="Lorenzo-Morales J."/>
            <person name="Bateman A."/>
            <person name="Chiu C.H."/>
            <person name="Tang P."/>
            <person name="Hegemann P."/>
            <person name="Fromm H."/>
            <person name="Raoult D."/>
            <person name="Greub G."/>
            <person name="Miranda-Saavedra D."/>
            <person name="Chen N."/>
            <person name="Nash P."/>
            <person name="Ginger M.L."/>
            <person name="Horn M."/>
            <person name="Schaap P."/>
            <person name="Caler L."/>
            <person name="Loftus B."/>
        </authorList>
    </citation>
    <scope>NUCLEOTIDE SEQUENCE [LARGE SCALE GENOMIC DNA]</scope>
    <source>
        <strain evidence="8 9">Neff</strain>
    </source>
</reference>
<comment type="similarity">
    <text evidence="2">Belongs to the SNAPC3/SRD2 family.</text>
</comment>
<dbReference type="GO" id="GO:0001006">
    <property type="term" value="F:RNA polymerase III type 3 promoter sequence-specific DNA binding"/>
    <property type="evidence" value="ECO:0007669"/>
    <property type="project" value="TreeGrafter"/>
</dbReference>
<dbReference type="GO" id="GO:0042796">
    <property type="term" value="P:snRNA transcription by RNA polymerase III"/>
    <property type="evidence" value="ECO:0007669"/>
    <property type="project" value="TreeGrafter"/>
</dbReference>
<protein>
    <submittedName>
        <fullName evidence="8">Small nuclear RNA activating complex, polypeptide 3, 50kDa, putative</fullName>
    </submittedName>
</protein>
<keyword evidence="9" id="KW-1185">Reference proteome</keyword>
<feature type="region of interest" description="Disordered" evidence="7">
    <location>
        <begin position="14"/>
        <end position="34"/>
    </location>
</feature>
<dbReference type="Proteomes" id="UP000011083">
    <property type="component" value="Unassembled WGS sequence"/>
</dbReference>
<evidence type="ECO:0000313" key="8">
    <source>
        <dbReference type="EMBL" id="ELR11348.1"/>
    </source>
</evidence>
<evidence type="ECO:0000256" key="3">
    <source>
        <dbReference type="ARBA" id="ARBA00023015"/>
    </source>
</evidence>
<dbReference type="VEuPathDB" id="AmoebaDB:ACA1_191160"/>
<dbReference type="GO" id="GO:0019185">
    <property type="term" value="C:snRNA-activating protein complex"/>
    <property type="evidence" value="ECO:0007669"/>
    <property type="project" value="TreeGrafter"/>
</dbReference>
<proteinExistence type="inferred from homology"/>
<keyword evidence="3" id="KW-0805">Transcription regulation</keyword>
<dbReference type="KEGG" id="acan:ACA1_191160"/>
<keyword evidence="6" id="KW-0539">Nucleus</keyword>
<dbReference type="PANTHER" id="PTHR13421:SF16">
    <property type="entry name" value="SNRNA-ACTIVATING PROTEIN COMPLEX SUBUNIT 3"/>
    <property type="match status" value="1"/>
</dbReference>
<evidence type="ECO:0000256" key="2">
    <source>
        <dbReference type="ARBA" id="ARBA00010410"/>
    </source>
</evidence>